<sequence>MESPKARIVIKENPLYENSDFAFSKSKKEAHPDVMSVMIADMTIETVIAEMERKINFLMKVVEERNHEITTLRDQMRTCETAESSKTPLVKADDKEKAVLQENHMQQSIFVASLSV</sequence>
<evidence type="ECO:0000313" key="3">
    <source>
        <dbReference type="Proteomes" id="UP000321393"/>
    </source>
</evidence>
<evidence type="ECO:0000313" key="2">
    <source>
        <dbReference type="EMBL" id="TYK31600.1"/>
    </source>
</evidence>
<dbReference type="EMBL" id="SSTD01000132">
    <property type="protein sequence ID" value="TYK31600.1"/>
    <property type="molecule type" value="Genomic_DNA"/>
</dbReference>
<dbReference type="Proteomes" id="UP000321947">
    <property type="component" value="Unassembled WGS sequence"/>
</dbReference>
<evidence type="ECO:0000313" key="1">
    <source>
        <dbReference type="EMBL" id="KAA0048735.1"/>
    </source>
</evidence>
<reference evidence="3 4" key="1">
    <citation type="submission" date="2019-08" db="EMBL/GenBank/DDBJ databases">
        <title>Draft genome sequences of two oriental melons (Cucumis melo L. var makuwa).</title>
        <authorList>
            <person name="Kwon S.-Y."/>
        </authorList>
    </citation>
    <scope>NUCLEOTIDE SEQUENCE [LARGE SCALE GENOMIC DNA]</scope>
    <source>
        <strain evidence="4">cv. Chang Bougi</strain>
        <strain evidence="3">cv. SW 3</strain>
        <tissue evidence="1">Leaf</tissue>
    </source>
</reference>
<name>A0A5A7U529_CUCMM</name>
<dbReference type="AlphaFoldDB" id="A0A5A7U529"/>
<dbReference type="EMBL" id="SSTE01012402">
    <property type="protein sequence ID" value="KAA0048735.1"/>
    <property type="molecule type" value="Genomic_DNA"/>
</dbReference>
<protein>
    <submittedName>
        <fullName evidence="1">Ty3-gypsy retrotransposon protein</fullName>
    </submittedName>
</protein>
<dbReference type="Proteomes" id="UP000321393">
    <property type="component" value="Unassembled WGS sequence"/>
</dbReference>
<comment type="caution">
    <text evidence="1">The sequence shown here is derived from an EMBL/GenBank/DDBJ whole genome shotgun (WGS) entry which is preliminary data.</text>
</comment>
<organism evidence="1 3">
    <name type="scientific">Cucumis melo var. makuwa</name>
    <name type="common">Oriental melon</name>
    <dbReference type="NCBI Taxonomy" id="1194695"/>
    <lineage>
        <taxon>Eukaryota</taxon>
        <taxon>Viridiplantae</taxon>
        <taxon>Streptophyta</taxon>
        <taxon>Embryophyta</taxon>
        <taxon>Tracheophyta</taxon>
        <taxon>Spermatophyta</taxon>
        <taxon>Magnoliopsida</taxon>
        <taxon>eudicotyledons</taxon>
        <taxon>Gunneridae</taxon>
        <taxon>Pentapetalae</taxon>
        <taxon>rosids</taxon>
        <taxon>fabids</taxon>
        <taxon>Cucurbitales</taxon>
        <taxon>Cucurbitaceae</taxon>
        <taxon>Benincaseae</taxon>
        <taxon>Cucumis</taxon>
    </lineage>
</organism>
<accession>A0A5A7U529</accession>
<evidence type="ECO:0000313" key="4">
    <source>
        <dbReference type="Proteomes" id="UP000321947"/>
    </source>
</evidence>
<gene>
    <name evidence="2" type="ORF">E5676_scaffold172G001060</name>
    <name evidence="1" type="ORF">E6C27_scaffold43G00320</name>
</gene>
<proteinExistence type="predicted"/>